<keyword evidence="5" id="KW-1185">Reference proteome</keyword>
<dbReference type="InterPro" id="IPR017884">
    <property type="entry name" value="SANT_dom"/>
</dbReference>
<feature type="domain" description="SANT" evidence="1">
    <location>
        <begin position="3"/>
        <end position="56"/>
    </location>
</feature>
<evidence type="ECO:0000313" key="3">
    <source>
        <dbReference type="EMBL" id="CAI9922086.1"/>
    </source>
</evidence>
<dbReference type="CDD" id="cd00167">
    <property type="entry name" value="SANT"/>
    <property type="match status" value="1"/>
</dbReference>
<dbReference type="PROSITE" id="PS51293">
    <property type="entry name" value="SANT"/>
    <property type="match status" value="1"/>
</dbReference>
<dbReference type="Gene3D" id="1.10.10.60">
    <property type="entry name" value="Homeodomain-like"/>
    <property type="match status" value="1"/>
</dbReference>
<reference evidence="3" key="1">
    <citation type="submission" date="2023-06" db="EMBL/GenBank/DDBJ databases">
        <authorList>
            <person name="Kurt Z."/>
        </authorList>
    </citation>
    <scope>NUCLEOTIDE SEQUENCE</scope>
</reference>
<dbReference type="Pfam" id="PF00249">
    <property type="entry name" value="Myb_DNA-binding"/>
    <property type="match status" value="1"/>
</dbReference>
<dbReference type="SMART" id="SM00717">
    <property type="entry name" value="SANT"/>
    <property type="match status" value="1"/>
</dbReference>
<dbReference type="EMBL" id="CAXDID020000428">
    <property type="protein sequence ID" value="CAL6090478.1"/>
    <property type="molecule type" value="Genomic_DNA"/>
</dbReference>
<evidence type="ECO:0000313" key="4">
    <source>
        <dbReference type="EMBL" id="CAL6090478.1"/>
    </source>
</evidence>
<reference evidence="4 5" key="2">
    <citation type="submission" date="2024-07" db="EMBL/GenBank/DDBJ databases">
        <authorList>
            <person name="Akdeniz Z."/>
        </authorList>
    </citation>
    <scope>NUCLEOTIDE SEQUENCE [LARGE SCALE GENOMIC DNA]</scope>
</reference>
<evidence type="ECO:0000259" key="1">
    <source>
        <dbReference type="PROSITE" id="PS51293"/>
    </source>
</evidence>
<dbReference type="PROSITE" id="PS51294">
    <property type="entry name" value="HTH_MYB"/>
    <property type="match status" value="1"/>
</dbReference>
<dbReference type="InterPro" id="IPR017930">
    <property type="entry name" value="Myb_dom"/>
</dbReference>
<dbReference type="InterPro" id="IPR001005">
    <property type="entry name" value="SANT/Myb"/>
</dbReference>
<dbReference type="AlphaFoldDB" id="A0AA86NN87"/>
<dbReference type="SUPFAM" id="SSF46689">
    <property type="entry name" value="Homeodomain-like"/>
    <property type="match status" value="1"/>
</dbReference>
<evidence type="ECO:0000259" key="2">
    <source>
        <dbReference type="PROSITE" id="PS51294"/>
    </source>
</evidence>
<name>A0AA86NN87_9EUKA</name>
<protein>
    <submittedName>
        <fullName evidence="3">SANT/Myb domain</fullName>
    </submittedName>
    <submittedName>
        <fullName evidence="4">SANT/Myb_domain</fullName>
    </submittedName>
</protein>
<evidence type="ECO:0000313" key="5">
    <source>
        <dbReference type="Proteomes" id="UP001642409"/>
    </source>
</evidence>
<accession>A0AA86NN87</accession>
<dbReference type="EMBL" id="CATOUU010000245">
    <property type="protein sequence ID" value="CAI9922086.1"/>
    <property type="molecule type" value="Genomic_DNA"/>
</dbReference>
<gene>
    <name evidence="4" type="ORF">HINF_LOCUS65328</name>
    <name evidence="3" type="ORF">HINF_LOCUS9731</name>
</gene>
<dbReference type="InterPro" id="IPR009057">
    <property type="entry name" value="Homeodomain-like_sf"/>
</dbReference>
<feature type="domain" description="HTH myb-type" evidence="2">
    <location>
        <begin position="1"/>
        <end position="54"/>
    </location>
</feature>
<proteinExistence type="predicted"/>
<comment type="caution">
    <text evidence="3">The sequence shown here is derived from an EMBL/GenBank/DDBJ whole genome shotgun (WGS) entry which is preliminary data.</text>
</comment>
<dbReference type="Proteomes" id="UP001642409">
    <property type="component" value="Unassembled WGS sequence"/>
</dbReference>
<organism evidence="3">
    <name type="scientific">Hexamita inflata</name>
    <dbReference type="NCBI Taxonomy" id="28002"/>
    <lineage>
        <taxon>Eukaryota</taxon>
        <taxon>Metamonada</taxon>
        <taxon>Diplomonadida</taxon>
        <taxon>Hexamitidae</taxon>
        <taxon>Hexamitinae</taxon>
        <taxon>Hexamita</taxon>
    </lineage>
</organism>
<sequence>MSARIRMWTESECTLFKHLYSRFGKDFRIISEHFIDRSYTQVRSHYYNIMAKKQDSRKPQQTQMETLKYIVFDAIEPLD</sequence>